<dbReference type="EC" id="2.4.2.2" evidence="5"/>
<dbReference type="Gene3D" id="3.90.1170.30">
    <property type="entry name" value="Pyrimidine nucleoside phosphorylase-like, C-terminal domain"/>
    <property type="match status" value="1"/>
</dbReference>
<comment type="catalytic activity">
    <reaction evidence="9">
        <text>uridine + phosphate = alpha-D-ribose 1-phosphate + uracil</text>
        <dbReference type="Rhea" id="RHEA:24388"/>
        <dbReference type="ChEBI" id="CHEBI:16704"/>
        <dbReference type="ChEBI" id="CHEBI:17568"/>
        <dbReference type="ChEBI" id="CHEBI:43474"/>
        <dbReference type="ChEBI" id="CHEBI:57720"/>
        <dbReference type="EC" id="2.4.2.2"/>
    </reaction>
</comment>
<comment type="similarity">
    <text evidence="3">Belongs to the thymidine/pyrimidine-nucleoside phosphorylase family.</text>
</comment>
<dbReference type="GO" id="GO:0006213">
    <property type="term" value="P:pyrimidine nucleoside metabolic process"/>
    <property type="evidence" value="ECO:0007669"/>
    <property type="project" value="InterPro"/>
</dbReference>
<evidence type="ECO:0000256" key="4">
    <source>
        <dbReference type="ARBA" id="ARBA00011738"/>
    </source>
</evidence>
<dbReference type="Pfam" id="PF02885">
    <property type="entry name" value="Glycos_trans_3N"/>
    <property type="match status" value="1"/>
</dbReference>
<dbReference type="Proteomes" id="UP000824209">
    <property type="component" value="Unassembled WGS sequence"/>
</dbReference>
<evidence type="ECO:0000259" key="11">
    <source>
        <dbReference type="SMART" id="SM00941"/>
    </source>
</evidence>
<name>A0A9D2M124_9FIRM</name>
<evidence type="ECO:0000256" key="10">
    <source>
        <dbReference type="ARBA" id="ARBA00048525"/>
    </source>
</evidence>
<comment type="caution">
    <text evidence="12">The sequence shown here is derived from an EMBL/GenBank/DDBJ whole genome shotgun (WGS) entry which is preliminary data.</text>
</comment>
<keyword evidence="8 12" id="KW-0808">Transferase</keyword>
<feature type="domain" description="Pyrimidine nucleoside phosphorylase C-terminal" evidence="11">
    <location>
        <begin position="344"/>
        <end position="418"/>
    </location>
</feature>
<gene>
    <name evidence="12" type="ORF">H9943_01070</name>
</gene>
<dbReference type="GO" id="GO:0006206">
    <property type="term" value="P:pyrimidine nucleobase metabolic process"/>
    <property type="evidence" value="ECO:0007669"/>
    <property type="project" value="InterPro"/>
</dbReference>
<evidence type="ECO:0000256" key="8">
    <source>
        <dbReference type="ARBA" id="ARBA00022679"/>
    </source>
</evidence>
<proteinExistence type="inferred from homology"/>
<evidence type="ECO:0000256" key="6">
    <source>
        <dbReference type="ARBA" id="ARBA00014680"/>
    </source>
</evidence>
<keyword evidence="7 12" id="KW-0328">Glycosyltransferase</keyword>
<dbReference type="Pfam" id="PF00591">
    <property type="entry name" value="Glycos_transf_3"/>
    <property type="match status" value="1"/>
</dbReference>
<comment type="catalytic activity">
    <reaction evidence="10">
        <text>thymidine + phosphate = 2-deoxy-alpha-D-ribose 1-phosphate + thymine</text>
        <dbReference type="Rhea" id="RHEA:16037"/>
        <dbReference type="ChEBI" id="CHEBI:17748"/>
        <dbReference type="ChEBI" id="CHEBI:17821"/>
        <dbReference type="ChEBI" id="CHEBI:43474"/>
        <dbReference type="ChEBI" id="CHEBI:57259"/>
        <dbReference type="EC" id="2.4.2.2"/>
    </reaction>
</comment>
<dbReference type="InterPro" id="IPR013102">
    <property type="entry name" value="PYNP_C"/>
</dbReference>
<dbReference type="InterPro" id="IPR017459">
    <property type="entry name" value="Glycosyl_Trfase_fam3_N_dom"/>
</dbReference>
<evidence type="ECO:0000256" key="3">
    <source>
        <dbReference type="ARBA" id="ARBA00006915"/>
    </source>
</evidence>
<comment type="catalytic activity">
    <reaction evidence="1">
        <text>2'-deoxyuridine + phosphate = 2-deoxy-alpha-D-ribose 1-phosphate + uracil</text>
        <dbReference type="Rhea" id="RHEA:22824"/>
        <dbReference type="ChEBI" id="CHEBI:16450"/>
        <dbReference type="ChEBI" id="CHEBI:17568"/>
        <dbReference type="ChEBI" id="CHEBI:43474"/>
        <dbReference type="ChEBI" id="CHEBI:57259"/>
        <dbReference type="EC" id="2.4.2.2"/>
    </reaction>
</comment>
<reference evidence="12" key="1">
    <citation type="journal article" date="2021" name="PeerJ">
        <title>Extensive microbial diversity within the chicken gut microbiome revealed by metagenomics and culture.</title>
        <authorList>
            <person name="Gilroy R."/>
            <person name="Ravi A."/>
            <person name="Getino M."/>
            <person name="Pursley I."/>
            <person name="Horton D.L."/>
            <person name="Alikhan N.F."/>
            <person name="Baker D."/>
            <person name="Gharbi K."/>
            <person name="Hall N."/>
            <person name="Watson M."/>
            <person name="Adriaenssens E.M."/>
            <person name="Foster-Nyarko E."/>
            <person name="Jarju S."/>
            <person name="Secka A."/>
            <person name="Antonio M."/>
            <person name="Oren A."/>
            <person name="Chaudhuri R.R."/>
            <person name="La Ragione R."/>
            <person name="Hildebrand F."/>
            <person name="Pallen M.J."/>
        </authorList>
    </citation>
    <scope>NUCLEOTIDE SEQUENCE</scope>
    <source>
        <strain evidence="12">ChiBcec8-14828</strain>
    </source>
</reference>
<evidence type="ECO:0000313" key="13">
    <source>
        <dbReference type="Proteomes" id="UP000824209"/>
    </source>
</evidence>
<dbReference type="NCBIfam" id="NF004747">
    <property type="entry name" value="PRK06078.1"/>
    <property type="match status" value="1"/>
</dbReference>
<evidence type="ECO:0000256" key="2">
    <source>
        <dbReference type="ARBA" id="ARBA00003877"/>
    </source>
</evidence>
<dbReference type="InterPro" id="IPR036320">
    <property type="entry name" value="Glycosyl_Trfase_fam3_N_dom_sf"/>
</dbReference>
<dbReference type="InterPro" id="IPR035902">
    <property type="entry name" value="Nuc_phospho_transferase"/>
</dbReference>
<dbReference type="SUPFAM" id="SSF54680">
    <property type="entry name" value="Pyrimidine nucleoside phosphorylase C-terminal domain"/>
    <property type="match status" value="1"/>
</dbReference>
<evidence type="ECO:0000256" key="5">
    <source>
        <dbReference type="ARBA" id="ARBA00011889"/>
    </source>
</evidence>
<dbReference type="Pfam" id="PF07831">
    <property type="entry name" value="PYNP_C"/>
    <property type="match status" value="1"/>
</dbReference>
<comment type="subunit">
    <text evidence="4">Homodimer.</text>
</comment>
<dbReference type="SMART" id="SM00941">
    <property type="entry name" value="PYNP_C"/>
    <property type="match status" value="1"/>
</dbReference>
<accession>A0A9D2M124</accession>
<dbReference type="InterPro" id="IPR018090">
    <property type="entry name" value="Pyrmidine_PPas_bac/euk"/>
</dbReference>
<dbReference type="PANTHER" id="PTHR10515">
    <property type="entry name" value="THYMIDINE PHOSPHORYLASE"/>
    <property type="match status" value="1"/>
</dbReference>
<dbReference type="InterPro" id="IPR036566">
    <property type="entry name" value="PYNP-like_C_sf"/>
</dbReference>
<dbReference type="PIRSF" id="PIRSF000478">
    <property type="entry name" value="TP_PyNP"/>
    <property type="match status" value="1"/>
</dbReference>
<evidence type="ECO:0000256" key="9">
    <source>
        <dbReference type="ARBA" id="ARBA00048453"/>
    </source>
</evidence>
<dbReference type="InterPro" id="IPR000053">
    <property type="entry name" value="Thymidine/pyrmidine_PPase"/>
</dbReference>
<organism evidence="12 13">
    <name type="scientific">Candidatus Ruthenibacterium avium</name>
    <dbReference type="NCBI Taxonomy" id="2838751"/>
    <lineage>
        <taxon>Bacteria</taxon>
        <taxon>Bacillati</taxon>
        <taxon>Bacillota</taxon>
        <taxon>Clostridia</taxon>
        <taxon>Eubacteriales</taxon>
        <taxon>Oscillospiraceae</taxon>
        <taxon>Ruthenibacterium</taxon>
    </lineage>
</organism>
<dbReference type="GO" id="GO:0004645">
    <property type="term" value="F:1,4-alpha-oligoglucan phosphorylase activity"/>
    <property type="evidence" value="ECO:0007669"/>
    <property type="project" value="InterPro"/>
</dbReference>
<dbReference type="GO" id="GO:0005829">
    <property type="term" value="C:cytosol"/>
    <property type="evidence" value="ECO:0007669"/>
    <property type="project" value="TreeGrafter"/>
</dbReference>
<dbReference type="PROSITE" id="PS00647">
    <property type="entry name" value="THYMID_PHOSPHORYLASE"/>
    <property type="match status" value="1"/>
</dbReference>
<dbReference type="FunFam" id="3.40.1030.10:FF:000003">
    <property type="entry name" value="Pyrimidine-nucleoside phosphorylase"/>
    <property type="match status" value="1"/>
</dbReference>
<dbReference type="InterPro" id="IPR017872">
    <property type="entry name" value="Pyrmidine_PPase_CS"/>
</dbReference>
<dbReference type="Gene3D" id="3.40.1030.10">
    <property type="entry name" value="Nucleoside phosphorylase/phosphoribosyltransferase catalytic domain"/>
    <property type="match status" value="1"/>
</dbReference>
<dbReference type="SUPFAM" id="SSF52418">
    <property type="entry name" value="Nucleoside phosphorylase/phosphoribosyltransferase catalytic domain"/>
    <property type="match status" value="1"/>
</dbReference>
<dbReference type="EMBL" id="DWYA01000010">
    <property type="protein sequence ID" value="HJB38968.1"/>
    <property type="molecule type" value="Genomic_DNA"/>
</dbReference>
<reference evidence="12" key="2">
    <citation type="submission" date="2021-04" db="EMBL/GenBank/DDBJ databases">
        <authorList>
            <person name="Gilroy R."/>
        </authorList>
    </citation>
    <scope>NUCLEOTIDE SEQUENCE</scope>
    <source>
        <strain evidence="12">ChiBcec8-14828</strain>
    </source>
</reference>
<evidence type="ECO:0000256" key="7">
    <source>
        <dbReference type="ARBA" id="ARBA00022676"/>
    </source>
</evidence>
<dbReference type="InterPro" id="IPR000312">
    <property type="entry name" value="Glycosyl_Trfase_fam3"/>
</dbReference>
<protein>
    <recommendedName>
        <fullName evidence="6">Pyrimidine-nucleoside phosphorylase</fullName>
        <ecNumber evidence="5">2.4.2.2</ecNumber>
    </recommendedName>
</protein>
<dbReference type="Gene3D" id="1.20.970.10">
    <property type="entry name" value="Transferase, Pyrimidine Nucleoside Phosphorylase, Chain C"/>
    <property type="match status" value="1"/>
</dbReference>
<dbReference type="AlphaFoldDB" id="A0A9D2M124"/>
<evidence type="ECO:0000256" key="1">
    <source>
        <dbReference type="ARBA" id="ARBA00001066"/>
    </source>
</evidence>
<evidence type="ECO:0000313" key="12">
    <source>
        <dbReference type="EMBL" id="HJB38968.1"/>
    </source>
</evidence>
<dbReference type="PANTHER" id="PTHR10515:SF0">
    <property type="entry name" value="THYMIDINE PHOSPHORYLASE"/>
    <property type="match status" value="1"/>
</dbReference>
<dbReference type="NCBIfam" id="NF004490">
    <property type="entry name" value="PRK05820.1"/>
    <property type="match status" value="1"/>
</dbReference>
<dbReference type="GO" id="GO:0009032">
    <property type="term" value="F:thymidine phosphorylase activity"/>
    <property type="evidence" value="ECO:0007669"/>
    <property type="project" value="TreeGrafter"/>
</dbReference>
<comment type="function">
    <text evidence="2">Catalyzes phosphorolysis of the pyrimidine nucleosides uridine, thymidine and 2'-deoxyuridine with the formation of the corresponding pyrimidine base and ribose-1-phosphate.</text>
</comment>
<dbReference type="NCBIfam" id="TIGR02644">
    <property type="entry name" value="Y_phosphoryl"/>
    <property type="match status" value="1"/>
</dbReference>
<sequence>MRMVDLIAKKRDGFAMIEEEMNWIVNGFTKGEIPDYQMSAWMMAVYLKGMTKEETACLTAAMAQSGEQLDLSGIHGTKVDKHSTGGVGDKTTLIVAPIAAACGLRVAKMSGRGLGHTGGTLDKLESIPGVNVFLTKEQFIRQVNEIGLAVMGQSEEIAPADKAMYALRDVTATVSCIPLIASSIMSKKLAAGADCILLDVKVGSGAFMKTYDEAQKLAQCMVEIGRAHGKPTAALITNMDVPLGYCIGNSLEVEEAAATLLGHGPEDLTHECIMLSARLLQLAGKGTLEECLEQAKRALEEKRAFEKFLQMIRAQGGQTQQIERGEPWTAAAFSVEVCSPADGYLTHMNTEKIGLAAMLLGAGRETKESVIDHAAGIRLMKKTGDRVQKGEVLARLYSNDAAKQAGAQQVFLEALQFDAMPPANQPAVLGYVD</sequence>
<dbReference type="SUPFAM" id="SSF47648">
    <property type="entry name" value="Nucleoside phosphorylase/phosphoribosyltransferase N-terminal domain"/>
    <property type="match status" value="1"/>
</dbReference>